<sequence>MENFMEQGFQFPKLIEKWKNEGRIVTPFAEEKLREMEHKAGFLDFKPSNNSIAFVQDSHIGPKQTLYRCVNIEDKSCSCMYVDQLGVPCQEVYSAFDLCNQFECFAASYGGKSIELPLFAELEKRDNHKPPNSTVLCLALIASISINTNDNAFLRAKGESGEAVLGDDAFLL</sequence>
<dbReference type="EMBL" id="FR824154">
    <property type="protein sequence ID" value="CCA21000.1"/>
    <property type="molecule type" value="Genomic_DNA"/>
</dbReference>
<dbReference type="HOGENOM" id="CLU_1558067_0_0_1"/>
<reference evidence="1" key="1">
    <citation type="journal article" date="2011" name="PLoS Biol.">
        <title>Gene gain and loss during evolution of obligate parasitism in the white rust pathogen of Arabidopsis thaliana.</title>
        <authorList>
            <person name="Kemen E."/>
            <person name="Gardiner A."/>
            <person name="Schultz-Larsen T."/>
            <person name="Kemen A.C."/>
            <person name="Balmuth A.L."/>
            <person name="Robert-Seilaniantz A."/>
            <person name="Bailey K."/>
            <person name="Holub E."/>
            <person name="Studholme D.J."/>
            <person name="Maclean D."/>
            <person name="Jones J.D."/>
        </authorList>
    </citation>
    <scope>NUCLEOTIDE SEQUENCE</scope>
</reference>
<organism evidence="1">
    <name type="scientific">Albugo laibachii Nc14</name>
    <dbReference type="NCBI Taxonomy" id="890382"/>
    <lineage>
        <taxon>Eukaryota</taxon>
        <taxon>Sar</taxon>
        <taxon>Stramenopiles</taxon>
        <taxon>Oomycota</taxon>
        <taxon>Peronosporomycetes</taxon>
        <taxon>Albuginales</taxon>
        <taxon>Albuginaceae</taxon>
        <taxon>Albugo</taxon>
    </lineage>
</organism>
<reference evidence="1" key="2">
    <citation type="submission" date="2011-02" db="EMBL/GenBank/DDBJ databases">
        <authorList>
            <person name="MacLean D."/>
        </authorList>
    </citation>
    <scope>NUCLEOTIDE SEQUENCE</scope>
</reference>
<dbReference type="AlphaFoldDB" id="F0WIB9"/>
<proteinExistence type="predicted"/>
<evidence type="ECO:0000313" key="1">
    <source>
        <dbReference type="EMBL" id="CCA21000.1"/>
    </source>
</evidence>
<name>F0WIB9_9STRA</name>
<gene>
    <name evidence="1" type="primary">AlNc14C109G6320</name>
    <name evidence="1" type="ORF">ALNC14_071430</name>
</gene>
<protein>
    <submittedName>
        <fullName evidence="1">AlNc14C109G6320 protein</fullName>
    </submittedName>
</protein>
<accession>F0WIB9</accession>